<gene>
    <name evidence="3" type="primary">repB</name>
    <name evidence="3" type="ORF">H0485_10625</name>
</gene>
<evidence type="ECO:0000313" key="4">
    <source>
        <dbReference type="Proteomes" id="UP001198571"/>
    </source>
</evidence>
<dbReference type="Proteomes" id="UP001198571">
    <property type="component" value="Unassembled WGS sequence"/>
</dbReference>
<dbReference type="Gene3D" id="3.90.1530.30">
    <property type="match status" value="1"/>
</dbReference>
<dbReference type="NCBIfam" id="TIGR00180">
    <property type="entry name" value="parB_part"/>
    <property type="match status" value="1"/>
</dbReference>
<dbReference type="Pfam" id="PF07506">
    <property type="entry name" value="RepB"/>
    <property type="match status" value="1"/>
</dbReference>
<dbReference type="EMBL" id="JACDXX010000008">
    <property type="protein sequence ID" value="MCB5410455.1"/>
    <property type="molecule type" value="Genomic_DNA"/>
</dbReference>
<dbReference type="PANTHER" id="PTHR33375:SF1">
    <property type="entry name" value="CHROMOSOME-PARTITIONING PROTEIN PARB-RELATED"/>
    <property type="match status" value="1"/>
</dbReference>
<dbReference type="Gene3D" id="1.10.10.2830">
    <property type="match status" value="1"/>
</dbReference>
<dbReference type="InterPro" id="IPR011111">
    <property type="entry name" value="Plasmid_RepB"/>
</dbReference>
<comment type="caution">
    <text evidence="3">The sequence shown here is derived from an EMBL/GenBank/DDBJ whole genome shotgun (WGS) entry which is preliminary data.</text>
</comment>
<dbReference type="InterPro" id="IPR037972">
    <property type="entry name" value="RepB_N"/>
</dbReference>
<dbReference type="CDD" id="cd16405">
    <property type="entry name" value="RepB_like_N"/>
    <property type="match status" value="1"/>
</dbReference>
<feature type="domain" description="ParB-like N-terminal" evidence="2">
    <location>
        <begin position="57"/>
        <end position="148"/>
    </location>
</feature>
<dbReference type="NCBIfam" id="TIGR03454">
    <property type="entry name" value="partition_RepB"/>
    <property type="match status" value="1"/>
</dbReference>
<dbReference type="RefSeq" id="WP_226935370.1">
    <property type="nucleotide sequence ID" value="NZ_JACDXX010000008.1"/>
</dbReference>
<dbReference type="SUPFAM" id="SSF110849">
    <property type="entry name" value="ParB/Sulfiredoxin"/>
    <property type="match status" value="1"/>
</dbReference>
<dbReference type="Pfam" id="PF02195">
    <property type="entry name" value="ParB_N"/>
    <property type="match status" value="1"/>
</dbReference>
<dbReference type="PANTHER" id="PTHR33375">
    <property type="entry name" value="CHROMOSOME-PARTITIONING PROTEIN PARB-RELATED"/>
    <property type="match status" value="1"/>
</dbReference>
<evidence type="ECO:0000259" key="2">
    <source>
        <dbReference type="SMART" id="SM00470"/>
    </source>
</evidence>
<keyword evidence="4" id="KW-1185">Reference proteome</keyword>
<organism evidence="3 4">
    <name type="scientific">Pseudogemmobacter faecipullorum</name>
    <dbReference type="NCBI Taxonomy" id="2755041"/>
    <lineage>
        <taxon>Bacteria</taxon>
        <taxon>Pseudomonadati</taxon>
        <taxon>Pseudomonadota</taxon>
        <taxon>Alphaproteobacteria</taxon>
        <taxon>Rhodobacterales</taxon>
        <taxon>Paracoccaceae</taxon>
        <taxon>Pseudogemmobacter</taxon>
    </lineage>
</organism>
<name>A0ABS8CM42_9RHOB</name>
<protein>
    <submittedName>
        <fullName evidence="3">Plasmid partitioning protein RepB</fullName>
    </submittedName>
</protein>
<accession>A0ABS8CM42</accession>
<dbReference type="InterPro" id="IPR036086">
    <property type="entry name" value="ParB/Sulfiredoxin_sf"/>
</dbReference>
<dbReference type="InterPro" id="IPR003115">
    <property type="entry name" value="ParB_N"/>
</dbReference>
<reference evidence="3 4" key="1">
    <citation type="submission" date="2020-07" db="EMBL/GenBank/DDBJ databases">
        <title>Pseudogemmobacter sp. nov., isolated from poultry manure in Taiwan.</title>
        <authorList>
            <person name="Lin S.-Y."/>
            <person name="Tang Y.-S."/>
            <person name="Young C.-C."/>
        </authorList>
    </citation>
    <scope>NUCLEOTIDE SEQUENCE [LARGE SCALE GENOMIC DNA]</scope>
    <source>
        <strain evidence="3 4">CC-YST710</strain>
    </source>
</reference>
<comment type="similarity">
    <text evidence="1">Belongs to the ParB family.</text>
</comment>
<evidence type="ECO:0000313" key="3">
    <source>
        <dbReference type="EMBL" id="MCB5410455.1"/>
    </source>
</evidence>
<dbReference type="InterPro" id="IPR004437">
    <property type="entry name" value="ParB/RepB/Spo0J"/>
</dbReference>
<evidence type="ECO:0000256" key="1">
    <source>
        <dbReference type="ARBA" id="ARBA00006295"/>
    </source>
</evidence>
<dbReference type="SMART" id="SM00470">
    <property type="entry name" value="ParB"/>
    <property type="match status" value="1"/>
</dbReference>
<dbReference type="SUPFAM" id="SSF109709">
    <property type="entry name" value="KorB DNA-binding domain-like"/>
    <property type="match status" value="1"/>
</dbReference>
<proteinExistence type="inferred from homology"/>
<dbReference type="InterPro" id="IPR017819">
    <property type="entry name" value="Plasmid_partition_RepB"/>
</dbReference>
<sequence length="318" mass="34573">MARKNLLEGLISAKGSGTTSSAAPLAAFSPASAPRMNKGAIGAVGQSIAELKSRAVFEVAPELIDNAGLEDRIGGEDDGITALADSMAEYGQQVPVLLRKSPSHEGRYEVVYGRRRVAALKQAGLPVKAMLRELNDRDLMIAQGQENALRKDLSFIERANFARQMRDSGFERKVICDALAVDKTVISRMLSVADALPTGLLHAIGAAPAVGRDRWLELVERIRDRDIDAVINAVSGESSDQRFETIFRKLAPRRPARPRAEPPEAILGAGHKILGEFSRKDGALTLSFSARDSDGFEDWLLTHLAELHQEFLDKGQKP</sequence>
<dbReference type="InterPro" id="IPR050336">
    <property type="entry name" value="Chromosome_partition/occlusion"/>
</dbReference>